<gene>
    <name evidence="1" type="ORF">ID854_14055</name>
</gene>
<reference evidence="1" key="1">
    <citation type="submission" date="2020-09" db="EMBL/GenBank/DDBJ databases">
        <authorList>
            <person name="Palma L."/>
            <person name="Caballero P."/>
            <person name="Berry C."/>
            <person name="Del Valle E."/>
        </authorList>
    </citation>
    <scope>NUCLEOTIDE SEQUENCE</scope>
    <source>
        <strain evidence="1">M</strain>
    </source>
</reference>
<proteinExistence type="predicted"/>
<protein>
    <submittedName>
        <fullName evidence="1">Uncharacterized protein</fullName>
    </submittedName>
</protein>
<organism evidence="1">
    <name type="scientific">Xenorhabdus szentirmaii</name>
    <dbReference type="NCBI Taxonomy" id="290112"/>
    <lineage>
        <taxon>Bacteria</taxon>
        <taxon>Pseudomonadati</taxon>
        <taxon>Pseudomonadota</taxon>
        <taxon>Gammaproteobacteria</taxon>
        <taxon>Enterobacterales</taxon>
        <taxon>Morganellaceae</taxon>
        <taxon>Xenorhabdus</taxon>
    </lineage>
</organism>
<dbReference type="RefSeq" id="WP_323861000.1">
    <property type="nucleotide sequence ID" value="NZ_JACXBF010000341.1"/>
</dbReference>
<reference evidence="1" key="2">
    <citation type="journal article" date="2024" name="Toxins">
        <title>Genome Sequence Analysis of Native Xenorhabdus Strains Isolated from Entomopathogenic Nematodes in Argentina.</title>
        <authorList>
            <person name="Palma L."/>
            <person name="Frizzo L."/>
            <person name="Kaiser S."/>
            <person name="Berry C."/>
            <person name="Caballero P."/>
            <person name="Bode H.B."/>
            <person name="Del Valle E.E."/>
        </authorList>
    </citation>
    <scope>NUCLEOTIDE SEQUENCE</scope>
    <source>
        <strain evidence="1">M</strain>
    </source>
</reference>
<comment type="caution">
    <text evidence="1">The sequence shown here is derived from an EMBL/GenBank/DDBJ whole genome shotgun (WGS) entry which is preliminary data.</text>
</comment>
<dbReference type="Proteomes" id="UP001193920">
    <property type="component" value="Unassembled WGS sequence"/>
</dbReference>
<accession>A0AAW3YTR9</accession>
<dbReference type="EMBL" id="JACXBF010000341">
    <property type="protein sequence ID" value="MBD2801545.1"/>
    <property type="molecule type" value="Genomic_DNA"/>
</dbReference>
<name>A0AAW3YTR9_9GAMM</name>
<evidence type="ECO:0000313" key="1">
    <source>
        <dbReference type="EMBL" id="MBD2801545.1"/>
    </source>
</evidence>
<dbReference type="AlphaFoldDB" id="A0AAW3YTR9"/>
<sequence length="46" mass="5210">MEIGEQPIFWSMVELENQSNEPNDKGSVVQKVWPNITVVAVTVLPR</sequence>